<dbReference type="PANTHER" id="PTHR33320">
    <property type="entry name" value="METHIONYL-TRNA SYNTHETASE"/>
    <property type="match status" value="1"/>
</dbReference>
<accession>A0A1W0W719</accession>
<evidence type="ECO:0000313" key="2">
    <source>
        <dbReference type="Proteomes" id="UP000000768"/>
    </source>
</evidence>
<dbReference type="STRING" id="4558.A0A1W0W719"/>
<dbReference type="eggNOG" id="ENOG502S6S3">
    <property type="taxonomic scope" value="Eukaryota"/>
</dbReference>
<protein>
    <submittedName>
        <fullName evidence="1">Uncharacterized protein</fullName>
    </submittedName>
</protein>
<dbReference type="InParanoid" id="A0A1W0W719"/>
<evidence type="ECO:0000313" key="1">
    <source>
        <dbReference type="EMBL" id="OQU90105.1"/>
    </source>
</evidence>
<sequence>MPRLKSPTILLPSPPPPHNCRLLAAARRPLLTSLSPASLHYPLLASLARSRPALLPPAGCRSIYTYKRAPRTRKKNSGCWIGECAIQLAGRGSQQPGGASGRAMVFFCFLVDQRRKVRSSKPAAGICSRCGGCASVADMETATRVCYLLTVHRRTWRAIICTFCGAMLKSYRHYRLY</sequence>
<reference evidence="1 2" key="1">
    <citation type="journal article" date="2009" name="Nature">
        <title>The Sorghum bicolor genome and the diversification of grasses.</title>
        <authorList>
            <person name="Paterson A.H."/>
            <person name="Bowers J.E."/>
            <person name="Bruggmann R."/>
            <person name="Dubchak I."/>
            <person name="Grimwood J."/>
            <person name="Gundlach H."/>
            <person name="Haberer G."/>
            <person name="Hellsten U."/>
            <person name="Mitros T."/>
            <person name="Poliakov A."/>
            <person name="Schmutz J."/>
            <person name="Spannagl M."/>
            <person name="Tang H."/>
            <person name="Wang X."/>
            <person name="Wicker T."/>
            <person name="Bharti A.K."/>
            <person name="Chapman J."/>
            <person name="Feltus F.A."/>
            <person name="Gowik U."/>
            <person name="Grigoriev I.V."/>
            <person name="Lyons E."/>
            <person name="Maher C.A."/>
            <person name="Martis M."/>
            <person name="Narechania A."/>
            <person name="Otillar R.P."/>
            <person name="Penning B.W."/>
            <person name="Salamov A.A."/>
            <person name="Wang Y."/>
            <person name="Zhang L."/>
            <person name="Carpita N.C."/>
            <person name="Freeling M."/>
            <person name="Gingle A.R."/>
            <person name="Hash C.T."/>
            <person name="Keller B."/>
            <person name="Klein P."/>
            <person name="Kresovich S."/>
            <person name="McCann M.C."/>
            <person name="Ming R."/>
            <person name="Peterson D.G."/>
            <person name="Mehboob-ur-Rahman"/>
            <person name="Ware D."/>
            <person name="Westhoff P."/>
            <person name="Mayer K.F."/>
            <person name="Messing J."/>
            <person name="Rokhsar D.S."/>
        </authorList>
    </citation>
    <scope>NUCLEOTIDE SEQUENCE [LARGE SCALE GENOMIC DNA]</scope>
    <source>
        <strain evidence="2">cv. BTx623</strain>
    </source>
</reference>
<proteinExistence type="predicted"/>
<name>A0A1W0W719_SORBI</name>
<dbReference type="Proteomes" id="UP000000768">
    <property type="component" value="Chromosome 2"/>
</dbReference>
<keyword evidence="2" id="KW-1185">Reference proteome</keyword>
<dbReference type="AlphaFoldDB" id="A0A1W0W719"/>
<reference evidence="2" key="2">
    <citation type="journal article" date="2018" name="Plant J.">
        <title>The Sorghum bicolor reference genome: improved assembly, gene annotations, a transcriptome atlas, and signatures of genome organization.</title>
        <authorList>
            <person name="McCormick R.F."/>
            <person name="Truong S.K."/>
            <person name="Sreedasyam A."/>
            <person name="Jenkins J."/>
            <person name="Shu S."/>
            <person name="Sims D."/>
            <person name="Kennedy M."/>
            <person name="Amirebrahimi M."/>
            <person name="Weers B.D."/>
            <person name="McKinley B."/>
            <person name="Mattison A."/>
            <person name="Morishige D.T."/>
            <person name="Grimwood J."/>
            <person name="Schmutz J."/>
            <person name="Mullet J.E."/>
        </authorList>
    </citation>
    <scope>NUCLEOTIDE SEQUENCE [LARGE SCALE GENOMIC DNA]</scope>
    <source>
        <strain evidence="2">cv. BTx623</strain>
    </source>
</reference>
<gene>
    <name evidence="1" type="ORF">SORBI_3002G340350</name>
</gene>
<dbReference type="PANTHER" id="PTHR33320:SF2">
    <property type="entry name" value="OS07G0564200 PROTEIN"/>
    <property type="match status" value="1"/>
</dbReference>
<dbReference type="Gramene" id="OQU90105">
    <property type="protein sequence ID" value="OQU90105"/>
    <property type="gene ID" value="SORBI_3002G340350"/>
</dbReference>
<dbReference type="OMA" id="WIGECAI"/>
<organism evidence="1 2">
    <name type="scientific">Sorghum bicolor</name>
    <name type="common">Sorghum</name>
    <name type="synonym">Sorghum vulgare</name>
    <dbReference type="NCBI Taxonomy" id="4558"/>
    <lineage>
        <taxon>Eukaryota</taxon>
        <taxon>Viridiplantae</taxon>
        <taxon>Streptophyta</taxon>
        <taxon>Embryophyta</taxon>
        <taxon>Tracheophyta</taxon>
        <taxon>Spermatophyta</taxon>
        <taxon>Magnoliopsida</taxon>
        <taxon>Liliopsida</taxon>
        <taxon>Poales</taxon>
        <taxon>Poaceae</taxon>
        <taxon>PACMAD clade</taxon>
        <taxon>Panicoideae</taxon>
        <taxon>Andropogonodae</taxon>
        <taxon>Andropogoneae</taxon>
        <taxon>Sorghinae</taxon>
        <taxon>Sorghum</taxon>
    </lineage>
</organism>
<dbReference type="EMBL" id="CM000761">
    <property type="protein sequence ID" value="OQU90105.1"/>
    <property type="molecule type" value="Genomic_DNA"/>
</dbReference>